<feature type="compositionally biased region" description="Basic and acidic residues" evidence="1">
    <location>
        <begin position="63"/>
        <end position="89"/>
    </location>
</feature>
<evidence type="ECO:0000256" key="1">
    <source>
        <dbReference type="SAM" id="MobiDB-lite"/>
    </source>
</evidence>
<reference evidence="2" key="2">
    <citation type="submission" date="2025-08" db="UniProtKB">
        <authorList>
            <consortium name="Ensembl"/>
        </authorList>
    </citation>
    <scope>IDENTIFICATION</scope>
</reference>
<dbReference type="AlphaFoldDB" id="A0AAZ3QQW6"/>
<keyword evidence="3" id="KW-1185">Reference proteome</keyword>
<feature type="region of interest" description="Disordered" evidence="1">
    <location>
        <begin position="63"/>
        <end position="136"/>
    </location>
</feature>
<reference evidence="2" key="3">
    <citation type="submission" date="2025-09" db="UniProtKB">
        <authorList>
            <consortium name="Ensembl"/>
        </authorList>
    </citation>
    <scope>IDENTIFICATION</scope>
</reference>
<reference evidence="3" key="1">
    <citation type="journal article" date="2018" name="PLoS ONE">
        <title>Chinook salmon (Oncorhynchus tshawytscha) genome and transcriptome.</title>
        <authorList>
            <person name="Christensen K.A."/>
            <person name="Leong J.S."/>
            <person name="Sakhrani D."/>
            <person name="Biagi C.A."/>
            <person name="Minkley D.R."/>
            <person name="Withler R.E."/>
            <person name="Rondeau E.B."/>
            <person name="Koop B.F."/>
            <person name="Devlin R.H."/>
        </authorList>
    </citation>
    <scope>NUCLEOTIDE SEQUENCE [LARGE SCALE GENOMIC DNA]</scope>
</reference>
<evidence type="ECO:0000313" key="2">
    <source>
        <dbReference type="Ensembl" id="ENSOTSP00005131707.1"/>
    </source>
</evidence>
<sequence>MCKEKPQKAVSVSSSPYWEVFHILLYQVCLSRDETRGVSRISYKLNLTFDLINKPGVWKTHLNREKPGTHLNREKPGVWKTHLNREKPGGRPISTERSLGYGRPISTERSLGYGRPISTERSLGYGRPISTERNPS</sequence>
<dbReference type="Proteomes" id="UP000694402">
    <property type="component" value="Unassembled WGS sequence"/>
</dbReference>
<proteinExistence type="predicted"/>
<dbReference type="Ensembl" id="ENSOTST00005183089.1">
    <property type="protein sequence ID" value="ENSOTSP00005131707.1"/>
    <property type="gene ID" value="ENSOTSG00005080018.1"/>
</dbReference>
<organism evidence="2 3">
    <name type="scientific">Oncorhynchus tshawytscha</name>
    <name type="common">Chinook salmon</name>
    <name type="synonym">Salmo tshawytscha</name>
    <dbReference type="NCBI Taxonomy" id="74940"/>
    <lineage>
        <taxon>Eukaryota</taxon>
        <taxon>Metazoa</taxon>
        <taxon>Chordata</taxon>
        <taxon>Craniata</taxon>
        <taxon>Vertebrata</taxon>
        <taxon>Euteleostomi</taxon>
        <taxon>Actinopterygii</taxon>
        <taxon>Neopterygii</taxon>
        <taxon>Teleostei</taxon>
        <taxon>Protacanthopterygii</taxon>
        <taxon>Salmoniformes</taxon>
        <taxon>Salmonidae</taxon>
        <taxon>Salmoninae</taxon>
        <taxon>Oncorhynchus</taxon>
    </lineage>
</organism>
<accession>A0AAZ3QQW6</accession>
<protein>
    <submittedName>
        <fullName evidence="2">Uncharacterized protein</fullName>
    </submittedName>
</protein>
<evidence type="ECO:0000313" key="3">
    <source>
        <dbReference type="Proteomes" id="UP000694402"/>
    </source>
</evidence>
<name>A0AAZ3QQW6_ONCTS</name>